<evidence type="ECO:0000313" key="1">
    <source>
        <dbReference type="EMBL" id="KRZ60840.1"/>
    </source>
</evidence>
<evidence type="ECO:0000313" key="2">
    <source>
        <dbReference type="Proteomes" id="UP000054721"/>
    </source>
</evidence>
<keyword evidence="2" id="KW-1185">Reference proteome</keyword>
<reference evidence="1 2" key="1">
    <citation type="submission" date="2015-05" db="EMBL/GenBank/DDBJ databases">
        <title>Evolution of Trichinella species and genotypes.</title>
        <authorList>
            <person name="Korhonen P.K."/>
            <person name="Edoardo P."/>
            <person name="Giuseppe L.R."/>
            <person name="Gasser R.B."/>
        </authorList>
    </citation>
    <scope>NUCLEOTIDE SEQUENCE [LARGE SCALE GENOMIC DNA]</scope>
    <source>
        <strain evidence="1">ISS10</strain>
    </source>
</reference>
<sequence length="108" mass="12630">MNNRLQQLLYNAKANVDNHQSAAQSCENEERKIRKSLPTIPEIRYAGLKWKQRLSKINNSTNKRCRQFMLENTSPTRTFKKTPSTKTLPTTTTTIGRFQQPFNYTTHQ</sequence>
<gene>
    <name evidence="1" type="ORF">T02_13646</name>
</gene>
<organism evidence="1 2">
    <name type="scientific">Trichinella nativa</name>
    <dbReference type="NCBI Taxonomy" id="6335"/>
    <lineage>
        <taxon>Eukaryota</taxon>
        <taxon>Metazoa</taxon>
        <taxon>Ecdysozoa</taxon>
        <taxon>Nematoda</taxon>
        <taxon>Enoplea</taxon>
        <taxon>Dorylaimia</taxon>
        <taxon>Trichinellida</taxon>
        <taxon>Trichinellidae</taxon>
        <taxon>Trichinella</taxon>
    </lineage>
</organism>
<dbReference type="EMBL" id="JYDW01000025">
    <property type="protein sequence ID" value="KRZ60840.1"/>
    <property type="molecule type" value="Genomic_DNA"/>
</dbReference>
<name>A0A0V1LMX0_9BILA</name>
<proteinExistence type="predicted"/>
<dbReference type="OrthoDB" id="2020542at2759"/>
<dbReference type="AlphaFoldDB" id="A0A0V1LMX0"/>
<dbReference type="Proteomes" id="UP000054721">
    <property type="component" value="Unassembled WGS sequence"/>
</dbReference>
<accession>A0A0V1LMX0</accession>
<protein>
    <submittedName>
        <fullName evidence="1">Uncharacterized protein</fullName>
    </submittedName>
</protein>
<comment type="caution">
    <text evidence="1">The sequence shown here is derived from an EMBL/GenBank/DDBJ whole genome shotgun (WGS) entry which is preliminary data.</text>
</comment>